<comment type="caution">
    <text evidence="3">The sequence shown here is derived from an EMBL/GenBank/DDBJ whole genome shotgun (WGS) entry which is preliminary data.</text>
</comment>
<dbReference type="PANTHER" id="PTHR12496">
    <property type="entry name" value="CGI-41 METHYLTRANSFERASE"/>
    <property type="match status" value="1"/>
</dbReference>
<dbReference type="AlphaFoldDB" id="A0A6G1BNP1"/>
<dbReference type="SUPFAM" id="SSF53335">
    <property type="entry name" value="S-adenosyl-L-methionine-dependent methyltransferases"/>
    <property type="match status" value="2"/>
</dbReference>
<proteinExistence type="predicted"/>
<keyword evidence="4" id="KW-1185">Reference proteome</keyword>
<dbReference type="InterPro" id="IPR029063">
    <property type="entry name" value="SAM-dependent_MTases_sf"/>
</dbReference>
<accession>A0A6G1BNP1</accession>
<protein>
    <recommendedName>
        <fullName evidence="2">Methyltransferase domain-containing protein</fullName>
    </recommendedName>
</protein>
<evidence type="ECO:0000256" key="1">
    <source>
        <dbReference type="SAM" id="MobiDB-lite"/>
    </source>
</evidence>
<dbReference type="InterPro" id="IPR025714">
    <property type="entry name" value="Methyltranfer_dom"/>
</dbReference>
<feature type="region of interest" description="Disordered" evidence="1">
    <location>
        <begin position="1"/>
        <end position="23"/>
    </location>
</feature>
<reference evidence="3 4" key="1">
    <citation type="submission" date="2019-11" db="EMBL/GenBank/DDBJ databases">
        <title>Whole genome sequence of Oryza granulata.</title>
        <authorList>
            <person name="Li W."/>
        </authorList>
    </citation>
    <scope>NUCLEOTIDE SEQUENCE [LARGE SCALE GENOMIC DNA]</scope>
    <source>
        <strain evidence="4">cv. Menghai</strain>
        <tissue evidence="3">Leaf</tissue>
    </source>
</reference>
<dbReference type="Pfam" id="PF13679">
    <property type="entry name" value="Methyltransf_32"/>
    <property type="match status" value="1"/>
</dbReference>
<evidence type="ECO:0000259" key="2">
    <source>
        <dbReference type="Pfam" id="PF13679"/>
    </source>
</evidence>
<dbReference type="Proteomes" id="UP000479710">
    <property type="component" value="Unassembled WGS sequence"/>
</dbReference>
<name>A0A6G1BNP1_9ORYZ</name>
<feature type="domain" description="Methyltransferase" evidence="2">
    <location>
        <begin position="138"/>
        <end position="313"/>
    </location>
</feature>
<gene>
    <name evidence="3" type="ORF">E2562_023677</name>
</gene>
<feature type="compositionally biased region" description="Gly residues" evidence="1">
    <location>
        <begin position="10"/>
        <end position="21"/>
    </location>
</feature>
<dbReference type="PANTHER" id="PTHR12496:SF0">
    <property type="entry name" value="METHYLTRANSFERASE DOMAIN-CONTAINING PROTEIN"/>
    <property type="match status" value="1"/>
</dbReference>
<evidence type="ECO:0000313" key="4">
    <source>
        <dbReference type="Proteomes" id="UP000479710"/>
    </source>
</evidence>
<dbReference type="EMBL" id="SPHZ02000012">
    <property type="protein sequence ID" value="KAF0889384.1"/>
    <property type="molecule type" value="Genomic_DNA"/>
</dbReference>
<dbReference type="InterPro" id="IPR052220">
    <property type="entry name" value="METTL25"/>
</dbReference>
<evidence type="ECO:0000313" key="3">
    <source>
        <dbReference type="EMBL" id="KAF0889384.1"/>
    </source>
</evidence>
<dbReference type="OrthoDB" id="10258156at2759"/>
<dbReference type="Gene3D" id="3.40.50.150">
    <property type="entry name" value="Vaccinia Virus protein VP39"/>
    <property type="match status" value="1"/>
</dbReference>
<sequence length="579" mass="63375">MAAATPASGSGSGGGGGGGGAYSCETAEQTREWMDAVAAFLRLHRPLLEAHVVNFFKDRLWDLVDAEWMECLRREPVESLLILPSGCVQEHWPSSLRDFILTARSLVLPREQKSPRSLLPDLHVASINTVLAQGMNSKKKHEIETLAGMVHAITKSCGAKTVIDVGSGQGYLAQALSFEYQLPVVAIDASSHHASVTNTRAERIKKHYAAKCVEKQRLRVPRTVTCHVLSSDALAAVTLEACQDDHAEHVPERKIFNESSPQIEKPNHSIPPLVLAGLHACGDLSVNMLRVFVSCEQVTALISIGCCYNLLSEECHKDTKTCPGFPMSKAAKLSNLVLGKSIRDLGCQSAERWRSLTKNIALQNFDIHAFRAAFQMVLEKHFPEVSRLSPSIGRQGKALRRQRLRKVMESRIAMGKTDDLSYSTKKEQIMTKDGPLPTNPDDFKEVAVACRPELLTGSVDSAVFGAAIEPDDIYLVTSQKFTLFKDFTVSGLGRLGCDLVEDVTLLGTWKDVQPFMNLFTDGCENDSACTSDDGSASRWTLRAVATLPVSKSLSRFVHSEVPREATGQFPLLFADAANI</sequence>
<organism evidence="3 4">
    <name type="scientific">Oryza meyeriana var. granulata</name>
    <dbReference type="NCBI Taxonomy" id="110450"/>
    <lineage>
        <taxon>Eukaryota</taxon>
        <taxon>Viridiplantae</taxon>
        <taxon>Streptophyta</taxon>
        <taxon>Embryophyta</taxon>
        <taxon>Tracheophyta</taxon>
        <taxon>Spermatophyta</taxon>
        <taxon>Magnoliopsida</taxon>
        <taxon>Liliopsida</taxon>
        <taxon>Poales</taxon>
        <taxon>Poaceae</taxon>
        <taxon>BOP clade</taxon>
        <taxon>Oryzoideae</taxon>
        <taxon>Oryzeae</taxon>
        <taxon>Oryzinae</taxon>
        <taxon>Oryza</taxon>
        <taxon>Oryza meyeriana</taxon>
    </lineage>
</organism>